<organism evidence="2 3">
    <name type="scientific">Lichtheimia ornata</name>
    <dbReference type="NCBI Taxonomy" id="688661"/>
    <lineage>
        <taxon>Eukaryota</taxon>
        <taxon>Fungi</taxon>
        <taxon>Fungi incertae sedis</taxon>
        <taxon>Mucoromycota</taxon>
        <taxon>Mucoromycotina</taxon>
        <taxon>Mucoromycetes</taxon>
        <taxon>Mucorales</taxon>
        <taxon>Lichtheimiaceae</taxon>
        <taxon>Lichtheimia</taxon>
    </lineage>
</organism>
<dbReference type="Pfam" id="PF14617">
    <property type="entry name" value="CMS1"/>
    <property type="match status" value="1"/>
</dbReference>
<dbReference type="EMBL" id="JARTCD010000005">
    <property type="protein sequence ID" value="KAJ8662172.1"/>
    <property type="molecule type" value="Genomic_DNA"/>
</dbReference>
<protein>
    <recommendedName>
        <fullName evidence="4">Protein CMS1</fullName>
    </recommendedName>
</protein>
<feature type="region of interest" description="Disordered" evidence="1">
    <location>
        <begin position="1"/>
        <end position="62"/>
    </location>
</feature>
<reference evidence="2 3" key="1">
    <citation type="submission" date="2023-03" db="EMBL/GenBank/DDBJ databases">
        <title>Genome sequence of Lichtheimia ornata CBS 291.66.</title>
        <authorList>
            <person name="Mohabir J.T."/>
            <person name="Shea T.P."/>
            <person name="Kurbessoian T."/>
            <person name="Berby B."/>
            <person name="Fontaine J."/>
            <person name="Livny J."/>
            <person name="Gnirke A."/>
            <person name="Stajich J.E."/>
            <person name="Cuomo C.A."/>
        </authorList>
    </citation>
    <scope>NUCLEOTIDE SEQUENCE [LARGE SCALE GENOMIC DNA]</scope>
    <source>
        <strain evidence="2">CBS 291.66</strain>
    </source>
</reference>
<dbReference type="RefSeq" id="XP_058347085.1">
    <property type="nucleotide sequence ID" value="XM_058481954.1"/>
</dbReference>
<dbReference type="SUPFAM" id="SSF52540">
    <property type="entry name" value="P-loop containing nucleoside triphosphate hydrolases"/>
    <property type="match status" value="1"/>
</dbReference>
<accession>A0AAD7VAR1</accession>
<dbReference type="AlphaFoldDB" id="A0AAD7VAR1"/>
<dbReference type="GeneID" id="83209283"/>
<evidence type="ECO:0000313" key="3">
    <source>
        <dbReference type="Proteomes" id="UP001234581"/>
    </source>
</evidence>
<evidence type="ECO:0000313" key="2">
    <source>
        <dbReference type="EMBL" id="KAJ8662172.1"/>
    </source>
</evidence>
<proteinExistence type="predicted"/>
<dbReference type="InterPro" id="IPR032704">
    <property type="entry name" value="Cms1"/>
</dbReference>
<comment type="caution">
    <text evidence="2">The sequence shown here is derived from an EMBL/GenBank/DDBJ whole genome shotgun (WGS) entry which is preliminary data.</text>
</comment>
<evidence type="ECO:0008006" key="4">
    <source>
        <dbReference type="Google" id="ProtNLM"/>
    </source>
</evidence>
<keyword evidence="3" id="KW-1185">Reference proteome</keyword>
<sequence>MTDKPISGDALEDDFYEDDLVAASASEEEQEEEEQQTTTTPSKTSKKRKAKKEKAKRKRARQDPFNDVVHIFKSDPATQCAYVHDRQRLALPKLSTIELDEQMLPEAQFVNNDNFKQSEHTLDTLPNYVKFGVMRHSKLIKAPEAKATPMVLVLTHAAVRAADLARALKPLQSQSHKIAKLFAKHLKVEEQVDFLNRQPIHIGVGTPNRVKLLVEQGHLKLDALELVVVDTEKNAKQFNVFENDAVRGDLYSFLGAYVAPRAQEKQTKIALF</sequence>
<gene>
    <name evidence="2" type="ORF">O0I10_001865</name>
</gene>
<dbReference type="GO" id="GO:0005634">
    <property type="term" value="C:nucleus"/>
    <property type="evidence" value="ECO:0007669"/>
    <property type="project" value="TreeGrafter"/>
</dbReference>
<dbReference type="GO" id="GO:0030686">
    <property type="term" value="C:90S preribosome"/>
    <property type="evidence" value="ECO:0007669"/>
    <property type="project" value="TreeGrafter"/>
</dbReference>
<evidence type="ECO:0000256" key="1">
    <source>
        <dbReference type="SAM" id="MobiDB-lite"/>
    </source>
</evidence>
<dbReference type="InterPro" id="IPR027417">
    <property type="entry name" value="P-loop_NTPase"/>
</dbReference>
<dbReference type="Gene3D" id="3.40.50.300">
    <property type="entry name" value="P-loop containing nucleotide triphosphate hydrolases"/>
    <property type="match status" value="1"/>
</dbReference>
<dbReference type="PANTHER" id="PTHR24030">
    <property type="entry name" value="PROTEIN CMSS1"/>
    <property type="match status" value="1"/>
</dbReference>
<dbReference type="PANTHER" id="PTHR24030:SF0">
    <property type="entry name" value="PROTEIN CMSS1"/>
    <property type="match status" value="1"/>
</dbReference>
<dbReference type="Proteomes" id="UP001234581">
    <property type="component" value="Unassembled WGS sequence"/>
</dbReference>
<feature type="compositionally biased region" description="Basic residues" evidence="1">
    <location>
        <begin position="44"/>
        <end position="60"/>
    </location>
</feature>
<name>A0AAD7VAR1_9FUNG</name>
<feature type="compositionally biased region" description="Acidic residues" evidence="1">
    <location>
        <begin position="10"/>
        <end position="35"/>
    </location>
</feature>